<accession>A0ABD6E4Q0</accession>
<dbReference type="Gene3D" id="6.10.250.3180">
    <property type="match status" value="1"/>
</dbReference>
<dbReference type="Pfam" id="PF08711">
    <property type="entry name" value="Med26"/>
    <property type="match status" value="1"/>
</dbReference>
<evidence type="ECO:0000256" key="3">
    <source>
        <dbReference type="PROSITE-ProRule" id="PRU00649"/>
    </source>
</evidence>
<evidence type="ECO:0000313" key="7">
    <source>
        <dbReference type="Proteomes" id="UP001608902"/>
    </source>
</evidence>
<dbReference type="AlphaFoldDB" id="A0ABD6E4Q0"/>
<feature type="compositionally biased region" description="Polar residues" evidence="4">
    <location>
        <begin position="408"/>
        <end position="421"/>
    </location>
</feature>
<feature type="domain" description="TFIIS N-terminal" evidence="5">
    <location>
        <begin position="1"/>
        <end position="77"/>
    </location>
</feature>
<organism evidence="6 7">
    <name type="scientific">Gnathostoma spinigerum</name>
    <dbReference type="NCBI Taxonomy" id="75299"/>
    <lineage>
        <taxon>Eukaryota</taxon>
        <taxon>Metazoa</taxon>
        <taxon>Ecdysozoa</taxon>
        <taxon>Nematoda</taxon>
        <taxon>Chromadorea</taxon>
        <taxon>Rhabditida</taxon>
        <taxon>Spirurina</taxon>
        <taxon>Gnathostomatomorpha</taxon>
        <taxon>Gnathostomatoidea</taxon>
        <taxon>Gnathostomatidae</taxon>
        <taxon>Gnathostoma</taxon>
    </lineage>
</organism>
<feature type="region of interest" description="Disordered" evidence="4">
    <location>
        <begin position="407"/>
        <end position="432"/>
    </location>
</feature>
<evidence type="ECO:0000256" key="4">
    <source>
        <dbReference type="SAM" id="MobiDB-lite"/>
    </source>
</evidence>
<gene>
    <name evidence="6" type="ORF">AB6A40_001607</name>
</gene>
<evidence type="ECO:0000259" key="5">
    <source>
        <dbReference type="PROSITE" id="PS51319"/>
    </source>
</evidence>
<dbReference type="Gene3D" id="1.20.930.10">
    <property type="entry name" value="Conserved domain common to transcription factors TFIIS, elongin A, CRSP70"/>
    <property type="match status" value="1"/>
</dbReference>
<dbReference type="SMART" id="SM00509">
    <property type="entry name" value="TFS2N"/>
    <property type="match status" value="1"/>
</dbReference>
<evidence type="ECO:0000313" key="6">
    <source>
        <dbReference type="EMBL" id="MFH4974898.1"/>
    </source>
</evidence>
<comment type="subcellular location">
    <subcellularLocation>
        <location evidence="1 3">Nucleus</location>
    </subcellularLocation>
</comment>
<dbReference type="SUPFAM" id="SSF47676">
    <property type="entry name" value="Conserved domain common to transcription factors TFIIS, elongin A, CRSP70"/>
    <property type="match status" value="1"/>
</dbReference>
<evidence type="ECO:0000256" key="2">
    <source>
        <dbReference type="ARBA" id="ARBA00023242"/>
    </source>
</evidence>
<keyword evidence="7" id="KW-1185">Reference proteome</keyword>
<protein>
    <recommendedName>
        <fullName evidence="5">TFIIS N-terminal domain-containing protein</fullName>
    </recommendedName>
</protein>
<proteinExistence type="predicted"/>
<name>A0ABD6E4Q0_9BILA</name>
<dbReference type="InterPro" id="IPR051870">
    <property type="entry name" value="Elongin-A_domain"/>
</dbReference>
<keyword evidence="2 3" id="KW-0539">Nucleus</keyword>
<dbReference type="EMBL" id="JBGFUD010000612">
    <property type="protein sequence ID" value="MFH4974898.1"/>
    <property type="molecule type" value="Genomic_DNA"/>
</dbReference>
<reference evidence="6 7" key="1">
    <citation type="submission" date="2024-08" db="EMBL/GenBank/DDBJ databases">
        <title>Gnathostoma spinigerum genome.</title>
        <authorList>
            <person name="Gonzalez-Bertolin B."/>
            <person name="Monzon S."/>
            <person name="Zaballos A."/>
            <person name="Jimenez P."/>
            <person name="Dekumyoy P."/>
            <person name="Varona S."/>
            <person name="Cuesta I."/>
            <person name="Sumanam S."/>
            <person name="Adisakwattana P."/>
            <person name="Gasser R.B."/>
            <person name="Hernandez-Gonzalez A."/>
            <person name="Young N.D."/>
            <person name="Perteguer M.J."/>
        </authorList>
    </citation>
    <scope>NUCLEOTIDE SEQUENCE [LARGE SCALE GENOMIC DNA]</scope>
    <source>
        <strain evidence="6">AL3</strain>
        <tissue evidence="6">Liver</tissue>
    </source>
</reference>
<dbReference type="Proteomes" id="UP001608902">
    <property type="component" value="Unassembled WGS sequence"/>
</dbReference>
<dbReference type="InterPro" id="IPR003617">
    <property type="entry name" value="TFIIS/CRSP70_N_sub"/>
</dbReference>
<evidence type="ECO:0000256" key="1">
    <source>
        <dbReference type="ARBA" id="ARBA00004123"/>
    </source>
</evidence>
<dbReference type="PANTHER" id="PTHR15141:SF76">
    <property type="entry name" value="TRANSCRIPTION ELONGATION FACTOR B POLYPEPTIDE 3"/>
    <property type="match status" value="1"/>
</dbReference>
<dbReference type="InterPro" id="IPR017923">
    <property type="entry name" value="TFIIS_N"/>
</dbReference>
<dbReference type="Pfam" id="PF06881">
    <property type="entry name" value="Elongin_A"/>
    <property type="match status" value="1"/>
</dbReference>
<sequence>MSDETDVRAKVERYVRMLSNEDKIAHALKRLSSITMTVELLSETGVGKAVNQHRYHARFGDEAQKLVEKWKEMARNYGLKQKRRHSPSPVPSEERSPSPRQKIVPKKSRRRENDDKSHRTFSNEKFDSNTEIKSSEAPCSSESVAGPSTSGASGVLSFADMLAMADTVKPSKPKKIKLDIEEWKSSEIDLNYKPSKVLNYEAAPVQKEHKADNSALDAAVFKPRKDARRVYAGRKGNQPAEIPTLESMCLKVIGNNIDAYEELGDASFDILKPVLERCTPEQLSHIEKKNPHLIEECDVLWEKIVARLYPKAELDEYETWKECYERSTMESDYKLKMLSNRITQHSKESHAPVRKALLAEAKAPREVRQRQLRNGTYHSNQALPGASEISQARRAIFERGEKGALSNLPVSVRNTSSSLGAHSSKKKESSRKGALMVKTLKMLKDIPHFFYFEGGKM</sequence>
<feature type="compositionally biased region" description="Basic and acidic residues" evidence="4">
    <location>
        <begin position="111"/>
        <end position="134"/>
    </location>
</feature>
<dbReference type="GO" id="GO:0006366">
    <property type="term" value="P:transcription by RNA polymerase II"/>
    <property type="evidence" value="ECO:0007669"/>
    <property type="project" value="UniProtKB-ARBA"/>
</dbReference>
<dbReference type="PANTHER" id="PTHR15141">
    <property type="entry name" value="TRANSCRIPTION ELONGATION FACTOR B POLYPEPTIDE 3"/>
    <property type="match status" value="1"/>
</dbReference>
<dbReference type="InterPro" id="IPR035441">
    <property type="entry name" value="TFIIS/LEDGF_dom_sf"/>
</dbReference>
<feature type="compositionally biased region" description="Polar residues" evidence="4">
    <location>
        <begin position="135"/>
        <end position="151"/>
    </location>
</feature>
<dbReference type="PROSITE" id="PS51319">
    <property type="entry name" value="TFIIS_N"/>
    <property type="match status" value="1"/>
</dbReference>
<dbReference type="GO" id="GO:0005634">
    <property type="term" value="C:nucleus"/>
    <property type="evidence" value="ECO:0007669"/>
    <property type="project" value="UniProtKB-SubCell"/>
</dbReference>
<comment type="caution">
    <text evidence="6">The sequence shown here is derived from an EMBL/GenBank/DDBJ whole genome shotgun (WGS) entry which is preliminary data.</text>
</comment>
<feature type="region of interest" description="Disordered" evidence="4">
    <location>
        <begin position="77"/>
        <end position="151"/>
    </location>
</feature>
<dbReference type="InterPro" id="IPR010684">
    <property type="entry name" value="RNA_pol_II_trans_fac_SIII_A"/>
</dbReference>